<accession>A0AAE1D0A3</accession>
<comment type="similarity">
    <text evidence="11">Belongs to the amiloride-sensitive sodium channel (TC 1.A.6) family.</text>
</comment>
<feature type="non-terminal residue" evidence="12">
    <location>
        <position position="1"/>
    </location>
</feature>
<protein>
    <recommendedName>
        <fullName evidence="14">Amiloride-sensitive sodium channel</fullName>
    </recommendedName>
</protein>
<keyword evidence="13" id="KW-1185">Reference proteome</keyword>
<keyword evidence="7 11" id="KW-0406">Ion transport</keyword>
<gene>
    <name evidence="12" type="ORF">RRG08_004862</name>
</gene>
<keyword evidence="8" id="KW-0472">Membrane</keyword>
<keyword evidence="9 11" id="KW-0739">Sodium transport</keyword>
<dbReference type="PANTHER" id="PTHR11690:SF248">
    <property type="entry name" value="PICKPOCKET 17, ISOFORM A"/>
    <property type="match status" value="1"/>
</dbReference>
<keyword evidence="5" id="KW-1133">Transmembrane helix</keyword>
<dbReference type="PRINTS" id="PR01078">
    <property type="entry name" value="AMINACHANNEL"/>
</dbReference>
<dbReference type="InterPro" id="IPR001873">
    <property type="entry name" value="ENaC"/>
</dbReference>
<evidence type="ECO:0000313" key="13">
    <source>
        <dbReference type="Proteomes" id="UP001283361"/>
    </source>
</evidence>
<evidence type="ECO:0000256" key="8">
    <source>
        <dbReference type="ARBA" id="ARBA00023136"/>
    </source>
</evidence>
<dbReference type="AlphaFoldDB" id="A0AAE1D0A3"/>
<evidence type="ECO:0000256" key="3">
    <source>
        <dbReference type="ARBA" id="ARBA00022461"/>
    </source>
</evidence>
<comment type="subcellular location">
    <subcellularLocation>
        <location evidence="1">Membrane</location>
        <topology evidence="1">Multi-pass membrane protein</topology>
    </subcellularLocation>
</comment>
<evidence type="ECO:0000256" key="5">
    <source>
        <dbReference type="ARBA" id="ARBA00022989"/>
    </source>
</evidence>
<name>A0AAE1D0A3_9GAST</name>
<evidence type="ECO:0000256" key="4">
    <source>
        <dbReference type="ARBA" id="ARBA00022692"/>
    </source>
</evidence>
<dbReference type="GO" id="GO:0005886">
    <property type="term" value="C:plasma membrane"/>
    <property type="evidence" value="ECO:0007669"/>
    <property type="project" value="TreeGrafter"/>
</dbReference>
<evidence type="ECO:0000256" key="9">
    <source>
        <dbReference type="ARBA" id="ARBA00023201"/>
    </source>
</evidence>
<evidence type="ECO:0000256" key="6">
    <source>
        <dbReference type="ARBA" id="ARBA00023053"/>
    </source>
</evidence>
<proteinExistence type="inferred from homology"/>
<dbReference type="EMBL" id="JAWDGP010006083">
    <property type="protein sequence ID" value="KAK3747519.1"/>
    <property type="molecule type" value="Genomic_DNA"/>
</dbReference>
<keyword evidence="6" id="KW-0915">Sodium</keyword>
<evidence type="ECO:0000256" key="7">
    <source>
        <dbReference type="ARBA" id="ARBA00023065"/>
    </source>
</evidence>
<dbReference type="PANTHER" id="PTHR11690">
    <property type="entry name" value="AMILORIDE-SENSITIVE SODIUM CHANNEL-RELATED"/>
    <property type="match status" value="1"/>
</dbReference>
<evidence type="ECO:0000256" key="11">
    <source>
        <dbReference type="RuleBase" id="RU000679"/>
    </source>
</evidence>
<evidence type="ECO:0008006" key="14">
    <source>
        <dbReference type="Google" id="ProtNLM"/>
    </source>
</evidence>
<keyword evidence="4 11" id="KW-0812">Transmembrane</keyword>
<evidence type="ECO:0000256" key="2">
    <source>
        <dbReference type="ARBA" id="ARBA00022448"/>
    </source>
</evidence>
<organism evidence="12 13">
    <name type="scientific">Elysia crispata</name>
    <name type="common">lettuce slug</name>
    <dbReference type="NCBI Taxonomy" id="231223"/>
    <lineage>
        <taxon>Eukaryota</taxon>
        <taxon>Metazoa</taxon>
        <taxon>Spiralia</taxon>
        <taxon>Lophotrochozoa</taxon>
        <taxon>Mollusca</taxon>
        <taxon>Gastropoda</taxon>
        <taxon>Heterobranchia</taxon>
        <taxon>Euthyneura</taxon>
        <taxon>Panpulmonata</taxon>
        <taxon>Sacoglossa</taxon>
        <taxon>Placobranchoidea</taxon>
        <taxon>Plakobranchidae</taxon>
        <taxon>Elysia</taxon>
    </lineage>
</organism>
<dbReference type="Pfam" id="PF00858">
    <property type="entry name" value="ASC"/>
    <property type="match status" value="1"/>
</dbReference>
<dbReference type="GO" id="GO:0015280">
    <property type="term" value="F:ligand-gated sodium channel activity"/>
    <property type="evidence" value="ECO:0007669"/>
    <property type="project" value="TreeGrafter"/>
</dbReference>
<comment type="caution">
    <text evidence="12">The sequence shown here is derived from an EMBL/GenBank/DDBJ whole genome shotgun (WGS) entry which is preliminary data.</text>
</comment>
<sequence length="335" mass="36758">DKCTVDNFTSNFNLKQGNCFTFASSQDELRKTWDTVKPGPKNGLRLELNIEADEYLTSSTVGGIKVLIHDNLEFPFPEDGGLIVAPGFYTTIGIRKTNIKRLSHPYGDCIDNNGDSTKNFFSDDGFGYSRPACQKSCLQQYVYRNCSCCDANYPCVQKALVKSTGKPAPSAGIRYCNISMFEDLDCVDRAQIRFSENKLGCTDFCPPACKQSTFTTSISTGMFPTAISINATVERLKSSGKVANVTDFDSFLVESFLLLEIYYESFILERVDSEPAYTWNKLLGDIGGQLGLLLGFSILTAVELLELLAVDIGVGVGLASLFRGRNGKAVAHRGD</sequence>
<reference evidence="12" key="1">
    <citation type="journal article" date="2023" name="G3 (Bethesda)">
        <title>A reference genome for the long-term kleptoplast-retaining sea slug Elysia crispata morphotype clarki.</title>
        <authorList>
            <person name="Eastman K.E."/>
            <person name="Pendleton A.L."/>
            <person name="Shaikh M.A."/>
            <person name="Suttiyut T."/>
            <person name="Ogas R."/>
            <person name="Tomko P."/>
            <person name="Gavelis G."/>
            <person name="Widhalm J.R."/>
            <person name="Wisecaver J.H."/>
        </authorList>
    </citation>
    <scope>NUCLEOTIDE SEQUENCE</scope>
    <source>
        <strain evidence="12">ECLA1</strain>
    </source>
</reference>
<keyword evidence="2 11" id="KW-0813">Transport</keyword>
<evidence type="ECO:0000256" key="10">
    <source>
        <dbReference type="ARBA" id="ARBA00023303"/>
    </source>
</evidence>
<keyword evidence="10 11" id="KW-0407">Ion channel</keyword>
<dbReference type="Gene3D" id="2.60.470.10">
    <property type="entry name" value="Acid-sensing ion channels like domains"/>
    <property type="match status" value="1"/>
</dbReference>
<dbReference type="Gene3D" id="1.10.287.770">
    <property type="entry name" value="YojJ-like"/>
    <property type="match status" value="1"/>
</dbReference>
<dbReference type="Proteomes" id="UP001283361">
    <property type="component" value="Unassembled WGS sequence"/>
</dbReference>
<evidence type="ECO:0000313" key="12">
    <source>
        <dbReference type="EMBL" id="KAK3747519.1"/>
    </source>
</evidence>
<keyword evidence="3 11" id="KW-0894">Sodium channel</keyword>
<evidence type="ECO:0000256" key="1">
    <source>
        <dbReference type="ARBA" id="ARBA00004141"/>
    </source>
</evidence>